<protein>
    <recommendedName>
        <fullName evidence="2">PIN like domain-containing protein</fullName>
    </recommendedName>
</protein>
<sequence>MRDRFKGFYGVTEDVEKEMFSSRKTIFIFDTNCFLNLYRCEKETKNDFISVVELIKDRLWFPFQICLEYQRNRLGVISSSLKNLNEIKKELSLTTDSINVFCNDSDKSIKNKYHQLHSNLCLLKEDIEQKVKEFIVENIDNRLSDNDFISKSDEIRNWIDMISIGKIAEPLKQDEINKINDLGNKRYSVKVGPGWMDEKEKKDSESFFDGVYYKDKYGDLYLWHEILNKVEHDDNIKNVIFITNDVKNDWWYKVHGKTIGPLECLRTEILNKNLNSFNMYTQPSFLSKAKSFLSEVNVKDSSIEELERLSEEKKNEILNKYKIKPYSYYYKNIFSDDLFGSVDLDNESVTLSKSNDFSSDMIKRKHNLIKEIDSLIDQKDRLKEEYNKTRELINDNQDYITKDTSNEAELYLDSLGDRIINIESRLKGLAMSLFNMR</sequence>
<dbReference type="EMBL" id="CP059056">
    <property type="protein sequence ID" value="QLJ20627.1"/>
    <property type="molecule type" value="Genomic_DNA"/>
</dbReference>
<reference evidence="3" key="1">
    <citation type="submission" date="2020-07" db="EMBL/GenBank/DDBJ databases">
        <title>Hypervirulent multi-drug resistant Proteus mirabilis strain with mosaic plasmid.</title>
        <authorList>
            <person name="Shelenkov A."/>
            <person name="Mikhaylova Y.V."/>
            <person name="Yanushevich Y.G."/>
            <person name="Petrova L."/>
            <person name="Fomina V."/>
            <person name="Zamyatin M."/>
            <person name="Shagin D."/>
        </authorList>
    </citation>
    <scope>NUCLEOTIDE SEQUENCE</scope>
    <source>
        <strain evidence="3">CriePir89</strain>
    </source>
</reference>
<feature type="domain" description="PIN like" evidence="2">
    <location>
        <begin position="26"/>
        <end position="263"/>
    </location>
</feature>
<evidence type="ECO:0000313" key="3">
    <source>
        <dbReference type="EMBL" id="QLJ20627.1"/>
    </source>
</evidence>
<evidence type="ECO:0000256" key="1">
    <source>
        <dbReference type="SAM" id="Coils"/>
    </source>
</evidence>
<dbReference type="AlphaFoldDB" id="A0A7D5W919"/>
<keyword evidence="1" id="KW-0175">Coiled coil</keyword>
<dbReference type="Pfam" id="PF18476">
    <property type="entry name" value="PIN_8"/>
    <property type="match status" value="1"/>
</dbReference>
<feature type="coiled-coil region" evidence="1">
    <location>
        <begin position="365"/>
        <end position="392"/>
    </location>
</feature>
<accession>A0A7D5W919</accession>
<dbReference type="RefSeq" id="WP_275241650.1">
    <property type="nucleotide sequence ID" value="NZ_CP189777.1"/>
</dbReference>
<dbReference type="InterPro" id="IPR041578">
    <property type="entry name" value="PIN_8"/>
</dbReference>
<evidence type="ECO:0000259" key="2">
    <source>
        <dbReference type="Pfam" id="PF18476"/>
    </source>
</evidence>
<proteinExistence type="predicted"/>
<organism evidence="3">
    <name type="scientific">Proteus mirabilis</name>
    <dbReference type="NCBI Taxonomy" id="584"/>
    <lineage>
        <taxon>Bacteria</taxon>
        <taxon>Pseudomonadati</taxon>
        <taxon>Pseudomonadota</taxon>
        <taxon>Gammaproteobacteria</taxon>
        <taxon>Enterobacterales</taxon>
        <taxon>Morganellaceae</taxon>
        <taxon>Proteus</taxon>
    </lineage>
</organism>
<name>A0A7D5W919_PROMI</name>
<gene>
    <name evidence="3" type="ORF">HZ283_07340</name>
</gene>